<evidence type="ECO:0000256" key="1">
    <source>
        <dbReference type="ARBA" id="ARBA00004173"/>
    </source>
</evidence>
<organism evidence="6 7">
    <name type="scientific">Cherax quadricarinatus</name>
    <name type="common">Australian red claw crayfish</name>
    <dbReference type="NCBI Taxonomy" id="27406"/>
    <lineage>
        <taxon>Eukaryota</taxon>
        <taxon>Metazoa</taxon>
        <taxon>Ecdysozoa</taxon>
        <taxon>Arthropoda</taxon>
        <taxon>Crustacea</taxon>
        <taxon>Multicrustacea</taxon>
        <taxon>Malacostraca</taxon>
        <taxon>Eumalacostraca</taxon>
        <taxon>Eucarida</taxon>
        <taxon>Decapoda</taxon>
        <taxon>Pleocyemata</taxon>
        <taxon>Astacidea</taxon>
        <taxon>Parastacoidea</taxon>
        <taxon>Parastacidae</taxon>
        <taxon>Cherax</taxon>
    </lineage>
</organism>
<evidence type="ECO:0000313" key="6">
    <source>
        <dbReference type="EMBL" id="KAK8753121.1"/>
    </source>
</evidence>
<keyword evidence="4" id="KW-0143">Chaperone</keyword>
<dbReference type="Proteomes" id="UP001445076">
    <property type="component" value="Unassembled WGS sequence"/>
</dbReference>
<dbReference type="GO" id="GO:0032981">
    <property type="term" value="P:mitochondrial respiratory chain complex I assembly"/>
    <property type="evidence" value="ECO:0007669"/>
    <property type="project" value="TreeGrafter"/>
</dbReference>
<dbReference type="SUPFAM" id="SSF49785">
    <property type="entry name" value="Galactose-binding domain-like"/>
    <property type="match status" value="1"/>
</dbReference>
<protein>
    <recommendedName>
        <fullName evidence="5">NADH:ubiquinone oxidoreductase intermediate-associated protein 30 domain-containing protein</fullName>
    </recommendedName>
</protein>
<dbReference type="EMBL" id="JARKIK010000003">
    <property type="protein sequence ID" value="KAK8753121.1"/>
    <property type="molecule type" value="Genomic_DNA"/>
</dbReference>
<evidence type="ECO:0000313" key="7">
    <source>
        <dbReference type="Proteomes" id="UP001445076"/>
    </source>
</evidence>
<comment type="subcellular location">
    <subcellularLocation>
        <location evidence="1">Mitochondrion</location>
    </subcellularLocation>
</comment>
<keyword evidence="3" id="KW-0496">Mitochondrion</keyword>
<dbReference type="InterPro" id="IPR039131">
    <property type="entry name" value="NDUFAF1"/>
</dbReference>
<dbReference type="PANTHER" id="PTHR13194:SF18">
    <property type="entry name" value="COMPLEX I INTERMEDIATE-ASSOCIATED PROTEIN 30, MITOCHONDRIAL"/>
    <property type="match status" value="1"/>
</dbReference>
<name>A0AAW0YNF9_CHEQU</name>
<dbReference type="PANTHER" id="PTHR13194">
    <property type="entry name" value="COMPLEX I INTERMEDIATE-ASSOCIATED PROTEIN 30"/>
    <property type="match status" value="1"/>
</dbReference>
<dbReference type="AlphaFoldDB" id="A0AAW0YNF9"/>
<keyword evidence="7" id="KW-1185">Reference proteome</keyword>
<evidence type="ECO:0000256" key="2">
    <source>
        <dbReference type="ARBA" id="ARBA00007884"/>
    </source>
</evidence>
<gene>
    <name evidence="6" type="ORF">OTU49_002652</name>
</gene>
<evidence type="ECO:0000259" key="5">
    <source>
        <dbReference type="Pfam" id="PF08547"/>
    </source>
</evidence>
<dbReference type="GO" id="GO:0051082">
    <property type="term" value="F:unfolded protein binding"/>
    <property type="evidence" value="ECO:0007669"/>
    <property type="project" value="TreeGrafter"/>
</dbReference>
<evidence type="ECO:0000256" key="3">
    <source>
        <dbReference type="ARBA" id="ARBA00023128"/>
    </source>
</evidence>
<reference evidence="6 7" key="1">
    <citation type="journal article" date="2024" name="BMC Genomics">
        <title>Genome assembly of redclaw crayfish (Cherax quadricarinatus) provides insights into its immune adaptation and hypoxia tolerance.</title>
        <authorList>
            <person name="Liu Z."/>
            <person name="Zheng J."/>
            <person name="Li H."/>
            <person name="Fang K."/>
            <person name="Wang S."/>
            <person name="He J."/>
            <person name="Zhou D."/>
            <person name="Weng S."/>
            <person name="Chi M."/>
            <person name="Gu Z."/>
            <person name="He J."/>
            <person name="Li F."/>
            <person name="Wang M."/>
        </authorList>
    </citation>
    <scope>NUCLEOTIDE SEQUENCE [LARGE SCALE GENOMIC DNA]</scope>
    <source>
        <strain evidence="6">ZL_2023a</strain>
    </source>
</reference>
<dbReference type="GO" id="GO:0006120">
    <property type="term" value="P:mitochondrial electron transport, NADH to ubiquinone"/>
    <property type="evidence" value="ECO:0007669"/>
    <property type="project" value="TreeGrafter"/>
</dbReference>
<evidence type="ECO:0000256" key="4">
    <source>
        <dbReference type="ARBA" id="ARBA00023186"/>
    </source>
</evidence>
<dbReference type="InterPro" id="IPR008979">
    <property type="entry name" value="Galactose-bd-like_sf"/>
</dbReference>
<proteinExistence type="inferred from homology"/>
<dbReference type="Pfam" id="PF08547">
    <property type="entry name" value="CIA30"/>
    <property type="match status" value="1"/>
</dbReference>
<comment type="similarity">
    <text evidence="2">Belongs to the CIA30 family.</text>
</comment>
<sequence length="371" mass="42879">MFHFRGVQLLGGPQSGFVLAQPFFLCFSRTSSVRVLQPKNLCSTCKYSCRYIHFGTSQRKIQVLDRVGVTPYSQRSVISYNKDHELLPHHPWNKAVTSRSISVAAAQNLFWEKDPKGGYGHKKKHSQKELIRDGLKELRTELIKWKDEVREKFEDDPIMVRPGDMDKIWILNSEESLEQWVVTSDKDHNEGFSSASLTLSPTGHGLFSGRINTQVPKDGRVKRAGYCNIRTIRPRKSFKRETYLDWSLYTHLELRVRGDGRSYIINISTAGYFDIMWNDIYTYALYTRGGPHWQVTRIPFSKFFLNSKGRVQDKQVSIPRDHVVSVGISAGDRINAPFRLEVDYIGVYWDPSHLETFAYEMYKVPKFTAGH</sequence>
<accession>A0AAW0YNF9</accession>
<dbReference type="GO" id="GO:0005739">
    <property type="term" value="C:mitochondrion"/>
    <property type="evidence" value="ECO:0007669"/>
    <property type="project" value="UniProtKB-SubCell"/>
</dbReference>
<comment type="caution">
    <text evidence="6">The sequence shown here is derived from an EMBL/GenBank/DDBJ whole genome shotgun (WGS) entry which is preliminary data.</text>
</comment>
<dbReference type="InterPro" id="IPR013857">
    <property type="entry name" value="NADH-UbQ_OxRdtase-assoc_prot30"/>
</dbReference>
<feature type="domain" description="NADH:ubiquinone oxidoreductase intermediate-associated protein 30" evidence="5">
    <location>
        <begin position="172"/>
        <end position="342"/>
    </location>
</feature>